<reference evidence="1 2" key="1">
    <citation type="submission" date="2013-06" db="EMBL/GenBank/DDBJ databases">
        <title>Draft genome sequence of Thauera terpenica.</title>
        <authorList>
            <person name="Liu B."/>
            <person name="Frostegard A.H."/>
            <person name="Shapleigh J.P."/>
        </authorList>
    </citation>
    <scope>NUCLEOTIDE SEQUENCE [LARGE SCALE GENOMIC DNA]</scope>
    <source>
        <strain evidence="1 2">58Eu</strain>
    </source>
</reference>
<protein>
    <recommendedName>
        <fullName evidence="3">DNA polymerase III subunit chi</fullName>
    </recommendedName>
</protein>
<accession>S9ZTQ6</accession>
<dbReference type="Gene3D" id="3.40.50.10110">
    <property type="entry name" value="DNA polymerase III subunit chi"/>
    <property type="match status" value="1"/>
</dbReference>
<dbReference type="OrthoDB" id="5297568at2"/>
<name>S9ZTQ6_9RHOO</name>
<keyword evidence="2" id="KW-1185">Reference proteome</keyword>
<organism evidence="1 2">
    <name type="scientific">Thauera terpenica 58Eu</name>
    <dbReference type="NCBI Taxonomy" id="1348657"/>
    <lineage>
        <taxon>Bacteria</taxon>
        <taxon>Pseudomonadati</taxon>
        <taxon>Pseudomonadota</taxon>
        <taxon>Betaproteobacteria</taxon>
        <taxon>Rhodocyclales</taxon>
        <taxon>Zoogloeaceae</taxon>
        <taxon>Thauera</taxon>
    </lineage>
</organism>
<dbReference type="EMBL" id="ATJV01000024">
    <property type="protein sequence ID" value="EPZ16917.1"/>
    <property type="molecule type" value="Genomic_DNA"/>
</dbReference>
<dbReference type="GO" id="GO:0003677">
    <property type="term" value="F:DNA binding"/>
    <property type="evidence" value="ECO:0007669"/>
    <property type="project" value="InterPro"/>
</dbReference>
<dbReference type="GO" id="GO:0032298">
    <property type="term" value="P:positive regulation of DNA-templated DNA replication initiation"/>
    <property type="evidence" value="ECO:0007669"/>
    <property type="project" value="TreeGrafter"/>
</dbReference>
<dbReference type="PATRIC" id="fig|1348657.5.peg.610"/>
<dbReference type="InterPro" id="IPR036768">
    <property type="entry name" value="PolIII_chi_sf"/>
</dbReference>
<dbReference type="RefSeq" id="WP_021248061.1">
    <property type="nucleotide sequence ID" value="NZ_ATJV01000024.1"/>
</dbReference>
<sequence length="152" mass="16943">MAPRVQFYHNTPDPLALACELVGRAYGSGRKVVVRMPDEASAQVLDRMLWTHERLTFIPHVLQDSPLAGETPIVIASAADTSAAVGKPLWPHTDMLFNLAPDLPPAYPDFKLVVEIVSQREADKLPARARWTQYRERGLTLKAFDAELRVAL</sequence>
<dbReference type="Pfam" id="PF04364">
    <property type="entry name" value="DNA_pol3_chi"/>
    <property type="match status" value="1"/>
</dbReference>
<dbReference type="STRING" id="1348657.M622_10380"/>
<dbReference type="Proteomes" id="UP000015455">
    <property type="component" value="Unassembled WGS sequence"/>
</dbReference>
<dbReference type="eggNOG" id="COG2927">
    <property type="taxonomic scope" value="Bacteria"/>
</dbReference>
<gene>
    <name evidence="1" type="ORF">M622_10380</name>
</gene>
<proteinExistence type="predicted"/>
<comment type="caution">
    <text evidence="1">The sequence shown here is derived from an EMBL/GenBank/DDBJ whole genome shotgun (WGS) entry which is preliminary data.</text>
</comment>
<dbReference type="PANTHER" id="PTHR38767:SF1">
    <property type="entry name" value="DNA POLYMERASE III SUBUNIT CHI"/>
    <property type="match status" value="1"/>
</dbReference>
<evidence type="ECO:0008006" key="3">
    <source>
        <dbReference type="Google" id="ProtNLM"/>
    </source>
</evidence>
<evidence type="ECO:0000313" key="2">
    <source>
        <dbReference type="Proteomes" id="UP000015455"/>
    </source>
</evidence>
<evidence type="ECO:0000313" key="1">
    <source>
        <dbReference type="EMBL" id="EPZ16917.1"/>
    </source>
</evidence>
<dbReference type="GO" id="GO:0003887">
    <property type="term" value="F:DNA-directed DNA polymerase activity"/>
    <property type="evidence" value="ECO:0007669"/>
    <property type="project" value="InterPro"/>
</dbReference>
<dbReference type="SUPFAM" id="SSF102400">
    <property type="entry name" value="DNA polymerase III chi subunit"/>
    <property type="match status" value="1"/>
</dbReference>
<dbReference type="PANTHER" id="PTHR38767">
    <property type="entry name" value="DNA POLYMERASE III SUBUNIT CHI"/>
    <property type="match status" value="1"/>
</dbReference>
<dbReference type="AlphaFoldDB" id="S9ZTQ6"/>
<dbReference type="InterPro" id="IPR007459">
    <property type="entry name" value="DNA_pol3_chi"/>
</dbReference>
<dbReference type="GO" id="GO:0006260">
    <property type="term" value="P:DNA replication"/>
    <property type="evidence" value="ECO:0007669"/>
    <property type="project" value="InterPro"/>
</dbReference>